<dbReference type="AlphaFoldDB" id="A0AAE0YBC8"/>
<organism evidence="2 3">
    <name type="scientific">Elysia crispata</name>
    <name type="common">lettuce slug</name>
    <dbReference type="NCBI Taxonomy" id="231223"/>
    <lineage>
        <taxon>Eukaryota</taxon>
        <taxon>Metazoa</taxon>
        <taxon>Spiralia</taxon>
        <taxon>Lophotrochozoa</taxon>
        <taxon>Mollusca</taxon>
        <taxon>Gastropoda</taxon>
        <taxon>Heterobranchia</taxon>
        <taxon>Euthyneura</taxon>
        <taxon>Panpulmonata</taxon>
        <taxon>Sacoglossa</taxon>
        <taxon>Placobranchoidea</taxon>
        <taxon>Plakobranchidae</taxon>
        <taxon>Elysia</taxon>
    </lineage>
</organism>
<accession>A0AAE0YBC8</accession>
<dbReference type="EMBL" id="JAWDGP010006538">
    <property type="protein sequence ID" value="KAK3739365.1"/>
    <property type="molecule type" value="Genomic_DNA"/>
</dbReference>
<evidence type="ECO:0000256" key="1">
    <source>
        <dbReference type="SAM" id="MobiDB-lite"/>
    </source>
</evidence>
<evidence type="ECO:0000313" key="2">
    <source>
        <dbReference type="EMBL" id="KAK3739365.1"/>
    </source>
</evidence>
<dbReference type="Proteomes" id="UP001283361">
    <property type="component" value="Unassembled WGS sequence"/>
</dbReference>
<feature type="compositionally biased region" description="Basic and acidic residues" evidence="1">
    <location>
        <begin position="80"/>
        <end position="92"/>
    </location>
</feature>
<gene>
    <name evidence="2" type="ORF">RRG08_043920</name>
</gene>
<sequence>MIFTKFSVASSNGFLKAEEIIVGTGLELAEEDPSRLNNTHLGLLAVPTGQGTEYDGDVSNDEEMSSQVYVSLLDESNETGDLRKSHEVSKHE</sequence>
<keyword evidence="3" id="KW-1185">Reference proteome</keyword>
<evidence type="ECO:0000313" key="3">
    <source>
        <dbReference type="Proteomes" id="UP001283361"/>
    </source>
</evidence>
<proteinExistence type="predicted"/>
<comment type="caution">
    <text evidence="2">The sequence shown here is derived from an EMBL/GenBank/DDBJ whole genome shotgun (WGS) entry which is preliminary data.</text>
</comment>
<protein>
    <submittedName>
        <fullName evidence="2">Uncharacterized protein</fullName>
    </submittedName>
</protein>
<name>A0AAE0YBC8_9GAST</name>
<feature type="region of interest" description="Disordered" evidence="1">
    <location>
        <begin position="73"/>
        <end position="92"/>
    </location>
</feature>
<reference evidence="2" key="1">
    <citation type="journal article" date="2023" name="G3 (Bethesda)">
        <title>A reference genome for the long-term kleptoplast-retaining sea slug Elysia crispata morphotype clarki.</title>
        <authorList>
            <person name="Eastman K.E."/>
            <person name="Pendleton A.L."/>
            <person name="Shaikh M.A."/>
            <person name="Suttiyut T."/>
            <person name="Ogas R."/>
            <person name="Tomko P."/>
            <person name="Gavelis G."/>
            <person name="Widhalm J.R."/>
            <person name="Wisecaver J.H."/>
        </authorList>
    </citation>
    <scope>NUCLEOTIDE SEQUENCE</scope>
    <source>
        <strain evidence="2">ECLA1</strain>
    </source>
</reference>